<dbReference type="GO" id="GO:0016287">
    <property type="term" value="F:glycerone-phosphate O-acyltransferase activity"/>
    <property type="evidence" value="ECO:0007669"/>
    <property type="project" value="TreeGrafter"/>
</dbReference>
<evidence type="ECO:0000256" key="2">
    <source>
        <dbReference type="ARBA" id="ARBA00007937"/>
    </source>
</evidence>
<organism evidence="9 10">
    <name type="scientific">Cyprinus carpio</name>
    <name type="common">Common carp</name>
    <dbReference type="NCBI Taxonomy" id="7962"/>
    <lineage>
        <taxon>Eukaryota</taxon>
        <taxon>Metazoa</taxon>
        <taxon>Chordata</taxon>
        <taxon>Craniata</taxon>
        <taxon>Vertebrata</taxon>
        <taxon>Euteleostomi</taxon>
        <taxon>Actinopterygii</taxon>
        <taxon>Neopterygii</taxon>
        <taxon>Teleostei</taxon>
        <taxon>Ostariophysi</taxon>
        <taxon>Cypriniformes</taxon>
        <taxon>Cyprinidae</taxon>
        <taxon>Cyprininae</taxon>
        <taxon>Cyprinus</taxon>
    </lineage>
</organism>
<sequence>MCSLYLPRHPMLKKRDDFEDILEERRHSSDLRYALRCYTPTLYRGLVPCKASMLKSIVLQSDHLQYVIKQVSSESGDSTEGVSEEASLILDEMAHRLQLSTIRFFAFTLSKAFKRLFRSVCVNEEGIQRLQQAVQDHPVVLLPSHRSYMDFLMMSYLLYTYDLPLPVIAAGMDFMSMKFVGEMLRMSGAFFIRRSFGGDKLYWAVFSEYVKTMLRNGYAPIEFFLEGTRSRTCKSLTPKTGLLNIVMEPFFKGELFDVNLVPVSISYERILEESLYARELLGIPKPKESTSGLLKARRVLSEDYGSMYVYFGHPVSVRSLAEGKINRSQYNLLPRYIPQKPSADTHEFLSDAAFRLVRIQEENMVLKPWVLIATLLLQNPDGLDLSSLAEQTDWLRHLALAFGAFLDWPDHEACSEVVSCSLALHRHLLSVSAGHVQLSVTDVPQVETTPEEAVFHQAVVVLSCASYRNQILHVFLRPALLAMAMQSANSNRKDDVYNGFNFLRNVFSNEFILCPGDSVQDFEEACYLLMKRGVLQVLEHEIVMSASGHSTLAFLSSVLDPFLQGYQVVCRYLCEETNENLTEKEFIPAVRSFALKLILAGRLKCYEALSSDLQKNALAAFLRLKAVRKVKVGDQVTLKVNKVAVNSLEDILGGKIPTQKPILARL</sequence>
<evidence type="ECO:0000256" key="7">
    <source>
        <dbReference type="PIRNR" id="PIRNR000437"/>
    </source>
</evidence>
<evidence type="ECO:0000256" key="6">
    <source>
        <dbReference type="ARBA" id="ARBA00025707"/>
    </source>
</evidence>
<dbReference type="CDD" id="cd07993">
    <property type="entry name" value="LPLAT_DHAPAT-like"/>
    <property type="match status" value="1"/>
</dbReference>
<dbReference type="GO" id="GO:0008611">
    <property type="term" value="P:ether lipid biosynthetic process"/>
    <property type="evidence" value="ECO:0007669"/>
    <property type="project" value="TreeGrafter"/>
</dbReference>
<keyword evidence="4" id="KW-0472">Membrane</keyword>
<protein>
    <submittedName>
        <fullName evidence="9">Glyceronephosphate O-acyltransferase</fullName>
    </submittedName>
</protein>
<accession>A0A8C1UF61</accession>
<comment type="similarity">
    <text evidence="2 7">Belongs to the GPAT/DAPAT family.</text>
</comment>
<dbReference type="Ensembl" id="ENSCCRT00015037677.1">
    <property type="protein sequence ID" value="ENSCCRP00015036424.1"/>
    <property type="gene ID" value="ENSCCRG00015015060.1"/>
</dbReference>
<evidence type="ECO:0000256" key="4">
    <source>
        <dbReference type="ARBA" id="ARBA00023136"/>
    </source>
</evidence>
<evidence type="ECO:0000256" key="3">
    <source>
        <dbReference type="ARBA" id="ARBA00022679"/>
    </source>
</evidence>
<keyword evidence="3 7" id="KW-0808">Transferase</keyword>
<evidence type="ECO:0000256" key="5">
    <source>
        <dbReference type="ARBA" id="ARBA00023315"/>
    </source>
</evidence>
<comment type="pathway">
    <text evidence="6">Phospholipid metabolism.</text>
</comment>
<proteinExistence type="inferred from homology"/>
<dbReference type="PANTHER" id="PTHR12563">
    <property type="entry name" value="GLYCEROL-3-PHOSPHATE ACYLTRANSFERASE"/>
    <property type="match status" value="1"/>
</dbReference>
<dbReference type="InterPro" id="IPR045520">
    <property type="entry name" value="GPAT/DHAPAT_C"/>
</dbReference>
<dbReference type="InterPro" id="IPR022284">
    <property type="entry name" value="GPAT/DHAPAT"/>
</dbReference>
<dbReference type="GO" id="GO:0019432">
    <property type="term" value="P:triglyceride biosynthetic process"/>
    <property type="evidence" value="ECO:0007669"/>
    <property type="project" value="TreeGrafter"/>
</dbReference>
<dbReference type="AlphaFoldDB" id="A0A8C1UF61"/>
<comment type="subcellular location">
    <subcellularLocation>
        <location evidence="1">Membrane</location>
    </subcellularLocation>
</comment>
<dbReference type="GO" id="GO:0008654">
    <property type="term" value="P:phospholipid biosynthetic process"/>
    <property type="evidence" value="ECO:0007669"/>
    <property type="project" value="TreeGrafter"/>
</dbReference>
<feature type="domain" description="Phospholipid/glycerol acyltransferase" evidence="8">
    <location>
        <begin position="139"/>
        <end position="268"/>
    </location>
</feature>
<dbReference type="GO" id="GO:0005778">
    <property type="term" value="C:peroxisomal membrane"/>
    <property type="evidence" value="ECO:0007669"/>
    <property type="project" value="TreeGrafter"/>
</dbReference>
<keyword evidence="5 7" id="KW-0012">Acyltransferase</keyword>
<dbReference type="PIRSF" id="PIRSF000437">
    <property type="entry name" value="GPAT_DHAPAT"/>
    <property type="match status" value="1"/>
</dbReference>
<dbReference type="Pfam" id="PF19277">
    <property type="entry name" value="GPAT_C"/>
    <property type="match status" value="1"/>
</dbReference>
<dbReference type="InterPro" id="IPR041728">
    <property type="entry name" value="GPAT/DHAPAT_LPLAT"/>
</dbReference>
<dbReference type="InterPro" id="IPR002123">
    <property type="entry name" value="Plipid/glycerol_acylTrfase"/>
</dbReference>
<dbReference type="Proteomes" id="UP000694700">
    <property type="component" value="Unplaced"/>
</dbReference>
<dbReference type="GO" id="GO:0006631">
    <property type="term" value="P:fatty acid metabolic process"/>
    <property type="evidence" value="ECO:0007669"/>
    <property type="project" value="TreeGrafter"/>
</dbReference>
<name>A0A8C1UF61_CYPCA</name>
<dbReference type="SMART" id="SM00563">
    <property type="entry name" value="PlsC"/>
    <property type="match status" value="1"/>
</dbReference>
<evidence type="ECO:0000259" key="8">
    <source>
        <dbReference type="SMART" id="SM00563"/>
    </source>
</evidence>
<evidence type="ECO:0000313" key="9">
    <source>
        <dbReference type="Ensembl" id="ENSCCRP00015036424.1"/>
    </source>
</evidence>
<dbReference type="SUPFAM" id="SSF69593">
    <property type="entry name" value="Glycerol-3-phosphate (1)-acyltransferase"/>
    <property type="match status" value="1"/>
</dbReference>
<dbReference type="GO" id="GO:0004366">
    <property type="term" value="F:glycerol-3-phosphate O-acyltransferase activity"/>
    <property type="evidence" value="ECO:0007669"/>
    <property type="project" value="TreeGrafter"/>
</dbReference>
<dbReference type="GO" id="GO:0031966">
    <property type="term" value="C:mitochondrial membrane"/>
    <property type="evidence" value="ECO:0007669"/>
    <property type="project" value="TreeGrafter"/>
</dbReference>
<reference evidence="9" key="1">
    <citation type="submission" date="2025-08" db="UniProtKB">
        <authorList>
            <consortium name="Ensembl"/>
        </authorList>
    </citation>
    <scope>IDENTIFICATION</scope>
</reference>
<evidence type="ECO:0000313" key="10">
    <source>
        <dbReference type="Proteomes" id="UP000694700"/>
    </source>
</evidence>
<evidence type="ECO:0000256" key="1">
    <source>
        <dbReference type="ARBA" id="ARBA00004370"/>
    </source>
</evidence>
<dbReference type="PANTHER" id="PTHR12563:SF20">
    <property type="entry name" value="DIHYDROXYACETONE PHOSPHATE ACYLTRANSFERASE"/>
    <property type="match status" value="1"/>
</dbReference>
<dbReference type="Pfam" id="PF01553">
    <property type="entry name" value="Acyltransferase"/>
    <property type="match status" value="1"/>
</dbReference>